<dbReference type="AlphaFoldDB" id="X1USI6"/>
<name>X1USI6_9ZZZZ</name>
<evidence type="ECO:0000313" key="1">
    <source>
        <dbReference type="EMBL" id="GAI95314.1"/>
    </source>
</evidence>
<reference evidence="1" key="1">
    <citation type="journal article" date="2014" name="Front. Microbiol.">
        <title>High frequency of phylogenetically diverse reductive dehalogenase-homologous genes in deep subseafloor sedimentary metagenomes.</title>
        <authorList>
            <person name="Kawai M."/>
            <person name="Futagami T."/>
            <person name="Toyoda A."/>
            <person name="Takaki Y."/>
            <person name="Nishi S."/>
            <person name="Hori S."/>
            <person name="Arai W."/>
            <person name="Tsubouchi T."/>
            <person name="Morono Y."/>
            <person name="Uchiyama I."/>
            <person name="Ito T."/>
            <person name="Fujiyama A."/>
            <person name="Inagaki F."/>
            <person name="Takami H."/>
        </authorList>
    </citation>
    <scope>NUCLEOTIDE SEQUENCE</scope>
    <source>
        <strain evidence="1">Expedition CK06-06</strain>
    </source>
</reference>
<organism evidence="1">
    <name type="scientific">marine sediment metagenome</name>
    <dbReference type="NCBI Taxonomy" id="412755"/>
    <lineage>
        <taxon>unclassified sequences</taxon>
        <taxon>metagenomes</taxon>
        <taxon>ecological metagenomes</taxon>
    </lineage>
</organism>
<accession>X1USI6</accession>
<sequence>MSAYILSTNRDIYKKLFTKGDLFLPISEHWKEKLIRLGCDKEKI</sequence>
<gene>
    <name evidence="1" type="ORF">S12H4_35000</name>
</gene>
<proteinExistence type="predicted"/>
<dbReference type="EMBL" id="BARW01020752">
    <property type="protein sequence ID" value="GAI95314.1"/>
    <property type="molecule type" value="Genomic_DNA"/>
</dbReference>
<comment type="caution">
    <text evidence="1">The sequence shown here is derived from an EMBL/GenBank/DDBJ whole genome shotgun (WGS) entry which is preliminary data.</text>
</comment>
<protein>
    <submittedName>
        <fullName evidence="1">Uncharacterized protein</fullName>
    </submittedName>
</protein>
<feature type="non-terminal residue" evidence="1">
    <location>
        <position position="44"/>
    </location>
</feature>